<feature type="region of interest" description="Disordered" evidence="1">
    <location>
        <begin position="27"/>
        <end position="49"/>
    </location>
</feature>
<gene>
    <name evidence="2" type="ORF">C475_21499</name>
</gene>
<sequence>MQVVCKDGTAIQCSDFEAIDSGVLLYQESGRRETRGEDEEEDEEERRATGFVPITELRFVVPDEMLGTVGRGQRTPAPESGRGGAPPGAPTGPGGQMAQQQQAQQFPGGPSRAPYDTGGQ</sequence>
<evidence type="ECO:0000313" key="2">
    <source>
        <dbReference type="EMBL" id="ELZ19916.1"/>
    </source>
</evidence>
<keyword evidence="3" id="KW-1185">Reference proteome</keyword>
<dbReference type="RefSeq" id="WP_006885963.1">
    <property type="nucleotide sequence ID" value="NZ_AOIU01000048.1"/>
</dbReference>
<comment type="caution">
    <text evidence="2">The sequence shown here is derived from an EMBL/GenBank/DDBJ whole genome shotgun (WGS) entry which is preliminary data.</text>
</comment>
<feature type="compositionally biased region" description="Gly residues" evidence="1">
    <location>
        <begin position="81"/>
        <end position="95"/>
    </location>
</feature>
<feature type="compositionally biased region" description="Low complexity" evidence="1">
    <location>
        <begin position="96"/>
        <end position="110"/>
    </location>
</feature>
<dbReference type="Proteomes" id="UP000011626">
    <property type="component" value="Unassembled WGS sequence"/>
</dbReference>
<evidence type="ECO:0000256" key="1">
    <source>
        <dbReference type="SAM" id="MobiDB-lite"/>
    </source>
</evidence>
<accession>M0C9G0</accession>
<organism evidence="2 3">
    <name type="scientific">Halosimplex carlsbadense 2-9-1</name>
    <dbReference type="NCBI Taxonomy" id="797114"/>
    <lineage>
        <taxon>Archaea</taxon>
        <taxon>Methanobacteriati</taxon>
        <taxon>Methanobacteriota</taxon>
        <taxon>Stenosarchaea group</taxon>
        <taxon>Halobacteria</taxon>
        <taxon>Halobacteriales</taxon>
        <taxon>Haloarculaceae</taxon>
        <taxon>Halosimplex</taxon>
    </lineage>
</organism>
<protein>
    <submittedName>
        <fullName evidence="2">Uncharacterized protein</fullName>
    </submittedName>
</protein>
<dbReference type="EMBL" id="AOIU01000048">
    <property type="protein sequence ID" value="ELZ19916.1"/>
    <property type="molecule type" value="Genomic_DNA"/>
</dbReference>
<feature type="region of interest" description="Disordered" evidence="1">
    <location>
        <begin position="62"/>
        <end position="120"/>
    </location>
</feature>
<name>M0C9G0_9EURY</name>
<reference evidence="2 3" key="1">
    <citation type="journal article" date="2014" name="PLoS Genet.">
        <title>Phylogenetically driven sequencing of extremely halophilic archaea reveals strategies for static and dynamic osmo-response.</title>
        <authorList>
            <person name="Becker E.A."/>
            <person name="Seitzer P.M."/>
            <person name="Tritt A."/>
            <person name="Larsen D."/>
            <person name="Krusor M."/>
            <person name="Yao A.I."/>
            <person name="Wu D."/>
            <person name="Madern D."/>
            <person name="Eisen J.A."/>
            <person name="Darling A.E."/>
            <person name="Facciotti M.T."/>
        </authorList>
    </citation>
    <scope>NUCLEOTIDE SEQUENCE [LARGE SCALE GENOMIC DNA]</scope>
    <source>
        <strain evidence="2 3">2-9-1</strain>
    </source>
</reference>
<proteinExistence type="predicted"/>
<dbReference type="AlphaFoldDB" id="M0C9G0"/>
<evidence type="ECO:0000313" key="3">
    <source>
        <dbReference type="Proteomes" id="UP000011626"/>
    </source>
</evidence>